<dbReference type="InterPro" id="IPR038670">
    <property type="entry name" value="HslJ-like_sf"/>
</dbReference>
<sequence length="134" mass="14576">MIRPSALSVSALLAVIVLTACAWGGGGPPDGRWQIREIGELKVPADVDAHIEFLPDGRLAGRGGCNRYTGSWARAGHEMRFGQIAATRMACMGPGMVIEARLFELLDKVVRQDRPDDRTLYLVTGDGRRITATR</sequence>
<dbReference type="PANTHER" id="PTHR35535:SF1">
    <property type="entry name" value="HEAT SHOCK PROTEIN HSLJ"/>
    <property type="match status" value="1"/>
</dbReference>
<keyword evidence="4" id="KW-1185">Reference proteome</keyword>
<reference evidence="3 4" key="1">
    <citation type="journal article" date="2011" name="J. Bacteriol.">
        <title>Genome sequence of Methyloversatilis universalis FAM5T, a methylotrophic representative of the order Rhodocyclales.</title>
        <authorList>
            <person name="Kittichotirat W."/>
            <person name="Good N.M."/>
            <person name="Hall R."/>
            <person name="Bringel F."/>
            <person name="Lajus A."/>
            <person name="Medigue C."/>
            <person name="Smalley N.E."/>
            <person name="Beck D."/>
            <person name="Bumgarner R."/>
            <person name="Vuilleumier S."/>
            <person name="Kalyuzhnaya M.G."/>
        </authorList>
    </citation>
    <scope>NUCLEOTIDE SEQUENCE [LARGE SCALE GENOMIC DNA]</scope>
    <source>
        <strain evidence="4">ATCC BAA-1314 / JCM 13912 / FAM5</strain>
    </source>
</reference>
<accession>F5RAV2</accession>
<dbReference type="InterPro" id="IPR053147">
    <property type="entry name" value="Hsp_HslJ-like"/>
</dbReference>
<feature type="chain" id="PRO_5003327141" description="DUF306 domain-containing protein" evidence="1">
    <location>
        <begin position="23"/>
        <end position="134"/>
    </location>
</feature>
<dbReference type="Pfam" id="PF03724">
    <property type="entry name" value="META"/>
    <property type="match status" value="1"/>
</dbReference>
<feature type="signal peptide" evidence="1">
    <location>
        <begin position="1"/>
        <end position="22"/>
    </location>
</feature>
<evidence type="ECO:0000313" key="3">
    <source>
        <dbReference type="EMBL" id="EGK72323.1"/>
    </source>
</evidence>
<comment type="caution">
    <text evidence="3">The sequence shown here is derived from an EMBL/GenBank/DDBJ whole genome shotgun (WGS) entry which is preliminary data.</text>
</comment>
<organism evidence="3 4">
    <name type="scientific">Methyloversatilis universalis (strain ATCC BAA-1314 / DSM 25237 / JCM 13912 / CCUG 52030 / FAM5)</name>
    <dbReference type="NCBI Taxonomy" id="1000565"/>
    <lineage>
        <taxon>Bacteria</taxon>
        <taxon>Pseudomonadati</taxon>
        <taxon>Pseudomonadota</taxon>
        <taxon>Betaproteobacteria</taxon>
        <taxon>Nitrosomonadales</taxon>
        <taxon>Sterolibacteriaceae</taxon>
        <taxon>Methyloversatilis</taxon>
    </lineage>
</organism>
<evidence type="ECO:0000256" key="1">
    <source>
        <dbReference type="SAM" id="SignalP"/>
    </source>
</evidence>
<keyword evidence="1" id="KW-0732">Signal</keyword>
<dbReference type="PANTHER" id="PTHR35535">
    <property type="entry name" value="HEAT SHOCK PROTEIN HSLJ"/>
    <property type="match status" value="1"/>
</dbReference>
<dbReference type="InterPro" id="IPR005184">
    <property type="entry name" value="DUF306_Meta_HslJ"/>
</dbReference>
<name>F5RAV2_METUF</name>
<evidence type="ECO:0000259" key="2">
    <source>
        <dbReference type="Pfam" id="PF03724"/>
    </source>
</evidence>
<dbReference type="RefSeq" id="WP_008060272.1">
    <property type="nucleotide sequence ID" value="NZ_AFHG01000041.1"/>
</dbReference>
<proteinExistence type="predicted"/>
<feature type="domain" description="DUF306" evidence="2">
    <location>
        <begin position="30"/>
        <end position="131"/>
    </location>
</feature>
<evidence type="ECO:0000313" key="4">
    <source>
        <dbReference type="Proteomes" id="UP000005019"/>
    </source>
</evidence>
<dbReference type="EMBL" id="AFHG01000041">
    <property type="protein sequence ID" value="EGK72323.1"/>
    <property type="molecule type" value="Genomic_DNA"/>
</dbReference>
<gene>
    <name evidence="3" type="ORF">METUNv1_01439</name>
</gene>
<protein>
    <recommendedName>
        <fullName evidence="2">DUF306 domain-containing protein</fullName>
    </recommendedName>
</protein>
<dbReference type="OrthoDB" id="5348860at2"/>
<dbReference type="AlphaFoldDB" id="F5RAV2"/>
<dbReference type="eggNOG" id="COG3187">
    <property type="taxonomic scope" value="Bacteria"/>
</dbReference>
<dbReference type="Proteomes" id="UP000005019">
    <property type="component" value="Unassembled WGS sequence"/>
</dbReference>
<dbReference type="STRING" id="1000565.METUNv1_01439"/>
<dbReference type="Gene3D" id="2.40.128.270">
    <property type="match status" value="1"/>
</dbReference>
<dbReference type="PROSITE" id="PS51257">
    <property type="entry name" value="PROKAR_LIPOPROTEIN"/>
    <property type="match status" value="1"/>
</dbReference>